<feature type="domain" description="G-patch" evidence="3">
    <location>
        <begin position="444"/>
        <end position="490"/>
    </location>
</feature>
<organism evidence="4 5">
    <name type="scientific">Mugilogobius chulae</name>
    <name type="common">yellowstripe goby</name>
    <dbReference type="NCBI Taxonomy" id="88201"/>
    <lineage>
        <taxon>Eukaryota</taxon>
        <taxon>Metazoa</taxon>
        <taxon>Chordata</taxon>
        <taxon>Craniata</taxon>
        <taxon>Vertebrata</taxon>
        <taxon>Euteleostomi</taxon>
        <taxon>Actinopterygii</taxon>
        <taxon>Neopterygii</taxon>
        <taxon>Teleostei</taxon>
        <taxon>Neoteleostei</taxon>
        <taxon>Acanthomorphata</taxon>
        <taxon>Gobiaria</taxon>
        <taxon>Gobiiformes</taxon>
        <taxon>Gobioidei</taxon>
        <taxon>Gobiidae</taxon>
        <taxon>Gobionellinae</taxon>
        <taxon>Mugilogobius</taxon>
    </lineage>
</organism>
<feature type="compositionally biased region" description="Gly residues" evidence="1">
    <location>
        <begin position="167"/>
        <end position="177"/>
    </location>
</feature>
<dbReference type="InterPro" id="IPR008984">
    <property type="entry name" value="SMAD_FHA_dom_sf"/>
</dbReference>
<dbReference type="Pfam" id="PF01585">
    <property type="entry name" value="G-patch"/>
    <property type="match status" value="1"/>
</dbReference>
<evidence type="ECO:0000259" key="3">
    <source>
        <dbReference type="PROSITE" id="PS50174"/>
    </source>
</evidence>
<dbReference type="InterPro" id="IPR000467">
    <property type="entry name" value="G_patch_dom"/>
</dbReference>
<name>A0AAW0P9N4_9GOBI</name>
<keyword evidence="5" id="KW-1185">Reference proteome</keyword>
<dbReference type="EMBL" id="JBBPFD010000008">
    <property type="protein sequence ID" value="KAK7916023.1"/>
    <property type="molecule type" value="Genomic_DNA"/>
</dbReference>
<sequence length="534" mass="59283">MRPQGCTTTTAPDLLRLGNSSHSDTLKSVNQLYYDNNTGIYYYYDADTGKYEFHSRIELEQKDTSQMSYSEWKSWKLKKLMSELKNETKTKLRDLRDFRRRQRKTPKKRRRRTRNLENYSPSPGPGPGPGPGVQPRDDEILQSTETEDADTEKKKKSLRAERRRAGTGTGAGTGAGAAGTETGQEEEEEGGEDRSRRRRRDSEGSDLNSEPEEGELSESERDSTWPPCVRVTVVRSPVLQVGTLFILTADSTATIGREKDMDHAIRISELGVSKFHAEVFFDAEQQCYMLVDQGSQNGTVINGNRILQPKQKSPPHPLTHGDEVKMGDTVLSFHIHAGTDTCDGCEPGQIMAHLAKYPHHNTSAAQDTGGAVGGAAGRHDKEALRLQQLKNIKAKYGIQSNEESKVPRNSRYKDRAETRRQTVGSEGVFRRDDAPASVHQEIGEGNKGRKMLEKMGWKKGEGLGKEGSGITDPIELKIRKSGSGLGAAAAVSIDDASLNKTKNQKNWDKARERFNETCVTPAGDGRELQLPPQQ</sequence>
<feature type="compositionally biased region" description="Basic and acidic residues" evidence="1">
    <location>
        <begin position="402"/>
        <end position="420"/>
    </location>
</feature>
<dbReference type="AlphaFoldDB" id="A0AAW0P9N4"/>
<dbReference type="GO" id="GO:0001570">
    <property type="term" value="P:vasculogenesis"/>
    <property type="evidence" value="ECO:0007669"/>
    <property type="project" value="TreeGrafter"/>
</dbReference>
<comment type="caution">
    <text evidence="4">The sequence shown here is derived from an EMBL/GenBank/DDBJ whole genome shotgun (WGS) entry which is preliminary data.</text>
</comment>
<feature type="domain" description="FHA" evidence="2">
    <location>
        <begin position="253"/>
        <end position="306"/>
    </location>
</feature>
<feature type="region of interest" description="Disordered" evidence="1">
    <location>
        <begin position="399"/>
        <end position="436"/>
    </location>
</feature>
<dbReference type="CDD" id="cd22686">
    <property type="entry name" value="FHA_AGGF1"/>
    <property type="match status" value="1"/>
</dbReference>
<dbReference type="SMART" id="SM00240">
    <property type="entry name" value="FHA"/>
    <property type="match status" value="1"/>
</dbReference>
<proteinExistence type="predicted"/>
<dbReference type="SMART" id="SM00443">
    <property type="entry name" value="G_patch"/>
    <property type="match status" value="1"/>
</dbReference>
<gene>
    <name evidence="4" type="ORF">WMY93_011784</name>
</gene>
<dbReference type="GO" id="GO:0003676">
    <property type="term" value="F:nucleic acid binding"/>
    <property type="evidence" value="ECO:0007669"/>
    <property type="project" value="InterPro"/>
</dbReference>
<dbReference type="InterPro" id="IPR000253">
    <property type="entry name" value="FHA_dom"/>
</dbReference>
<reference evidence="5" key="1">
    <citation type="submission" date="2024-04" db="EMBL/GenBank/DDBJ databases">
        <title>Salinicola lusitanus LLJ914,a marine bacterium isolated from the Okinawa Trough.</title>
        <authorList>
            <person name="Li J."/>
        </authorList>
    </citation>
    <scope>NUCLEOTIDE SEQUENCE [LARGE SCALE GENOMIC DNA]</scope>
</reference>
<feature type="compositionally biased region" description="Basic and acidic residues" evidence="1">
    <location>
        <begin position="192"/>
        <end position="203"/>
    </location>
</feature>
<accession>A0AAW0P9N4</accession>
<dbReference type="Proteomes" id="UP001460270">
    <property type="component" value="Unassembled WGS sequence"/>
</dbReference>
<dbReference type="SUPFAM" id="SSF49879">
    <property type="entry name" value="SMAD/FHA domain"/>
    <property type="match status" value="1"/>
</dbReference>
<feature type="compositionally biased region" description="Basic residues" evidence="1">
    <location>
        <begin position="98"/>
        <end position="113"/>
    </location>
</feature>
<dbReference type="PANTHER" id="PTHR23106">
    <property type="entry name" value="ANGIOGENIC FACTOR WITH G PATCH AND FHA DOMAINS 1"/>
    <property type="match status" value="1"/>
</dbReference>
<feature type="compositionally biased region" description="Pro residues" evidence="1">
    <location>
        <begin position="122"/>
        <end position="132"/>
    </location>
</feature>
<feature type="region of interest" description="Disordered" evidence="1">
    <location>
        <begin position="93"/>
        <end position="224"/>
    </location>
</feature>
<dbReference type="PANTHER" id="PTHR23106:SF24">
    <property type="entry name" value="ANGIOGENIC FACTOR WITH G PATCH AND FHA DOMAINS 1"/>
    <property type="match status" value="1"/>
</dbReference>
<evidence type="ECO:0008006" key="6">
    <source>
        <dbReference type="Google" id="ProtNLM"/>
    </source>
</evidence>
<dbReference type="Pfam" id="PF00498">
    <property type="entry name" value="FHA"/>
    <property type="match status" value="1"/>
</dbReference>
<dbReference type="Gene3D" id="2.60.200.20">
    <property type="match status" value="1"/>
</dbReference>
<evidence type="ECO:0000313" key="4">
    <source>
        <dbReference type="EMBL" id="KAK7916023.1"/>
    </source>
</evidence>
<evidence type="ECO:0000256" key="1">
    <source>
        <dbReference type="SAM" id="MobiDB-lite"/>
    </source>
</evidence>
<protein>
    <recommendedName>
        <fullName evidence="6">Angiogenic factor with G patch and FHA domains 1</fullName>
    </recommendedName>
</protein>
<dbReference type="InterPro" id="IPR053027">
    <property type="entry name" value="AGGF1"/>
</dbReference>
<evidence type="ECO:0000313" key="5">
    <source>
        <dbReference type="Proteomes" id="UP001460270"/>
    </source>
</evidence>
<dbReference type="PROSITE" id="PS50174">
    <property type="entry name" value="G_PATCH"/>
    <property type="match status" value="1"/>
</dbReference>
<dbReference type="PROSITE" id="PS50006">
    <property type="entry name" value="FHA_DOMAIN"/>
    <property type="match status" value="1"/>
</dbReference>
<evidence type="ECO:0000259" key="2">
    <source>
        <dbReference type="PROSITE" id="PS50006"/>
    </source>
</evidence>